<dbReference type="OrthoDB" id="9773014at2"/>
<evidence type="ECO:0000256" key="2">
    <source>
        <dbReference type="SAM" id="Phobius"/>
    </source>
</evidence>
<evidence type="ECO:0000313" key="5">
    <source>
        <dbReference type="EMBL" id="GEL03075.1"/>
    </source>
</evidence>
<keyword evidence="2" id="KW-0812">Transmembrane</keyword>
<comment type="caution">
    <text evidence="5">The sequence shown here is derived from an EMBL/GenBank/DDBJ whole genome shotgun (WGS) entry which is preliminary data.</text>
</comment>
<sequence>MIFLTPLALLGLLSLPILYWLVKATPPPARKTRFPSLRILRLLTPERQDTSRAPLWLLLMRLAAVFLLVLGLAQPVWTGMRQTAGREGDLLLALDNGWAAIPHWQERIRSARALAEHSLRAGHSVTLLLGAPDADGTMPPPFRTRDRRRLEERLLALAPHSWPVDRARLAAQIASLMSPDGSSGNRSGTRPGEIVFLSDGVATAADGNLLAVLKRTQIPVGDMRWNGCDTALLGVARGDGADDALRASFETLACREPGRRYRIRVRDAEGGTLGMYPLPGADDGSGTRSASLPLPPLLRNRAARFVLENGTGALPGPSAIVLADSSDRRHPVGLLTQGNQDTPLTGQGFFLAQAIKGVAELHRGSPDTLLDGKLSVLVATDGALSSPGIRAKIAAWVRKGGILVRFAGPVLAASSENAAGDPGQTLLPVPLMEGMRQLGGPMSWGKPQQLDAFDARSPFAGLAVPDEVTVKRQVLARPTPTLGDHVWARLKDGTPLVTATSLGQGELVLFHVTGTADWSSLPLSGLFPSMLERLIARSLGQKDTSAVTRLAPFAMLDAQGLLVPPPEAARPLSTAALATVAPGVQHPPGLYGPPLARRALNLGGASRRLRPEATLGRSLAPGGLSAEIPLAPWLLSFAIALFLIDFLIALWLRGLFVRAAIVLLAAGLALPCARAQDAGEDGPQAQDAQSTHAPSAHTPADVPGAALETRLGYVLTGHDDIDAASREGLQGLSNYASDRSSAAMGHPDGVTPGKDDLAFYPLIYWPVTEDVQEDPARSAALNAFMAHGGILMLDTQGVGSELSAQDEGQMRAALKRATAGLNVPPLTKLDDHHVLAHSFYLLHDFPGRVQGLPVWVARSGDDSNDDVSPIIIGAGDWAHAWAMDSQGNTPYAVIPGGEDQRVQAYRFGVNVLLYALTGNYKADQMRVPELLKRMKQ</sequence>
<accession>A0A511BS14</accession>
<dbReference type="Pfam" id="PF07584">
    <property type="entry name" value="BatA"/>
    <property type="match status" value="1"/>
</dbReference>
<evidence type="ECO:0000259" key="3">
    <source>
        <dbReference type="Pfam" id="PF07584"/>
    </source>
</evidence>
<dbReference type="InterPro" id="IPR024163">
    <property type="entry name" value="Aerotolerance_reg_N"/>
</dbReference>
<dbReference type="InterPro" id="IPR029062">
    <property type="entry name" value="Class_I_gatase-like"/>
</dbReference>
<keyword evidence="2" id="KW-1133">Transmembrane helix</keyword>
<evidence type="ECO:0000313" key="6">
    <source>
        <dbReference type="Proteomes" id="UP000321405"/>
    </source>
</evidence>
<dbReference type="PANTHER" id="PTHR37464:SF1">
    <property type="entry name" value="BLL2463 PROTEIN"/>
    <property type="match status" value="1"/>
</dbReference>
<dbReference type="Proteomes" id="UP000321405">
    <property type="component" value="Unassembled WGS sequence"/>
</dbReference>
<dbReference type="Pfam" id="PF13709">
    <property type="entry name" value="DUF4159"/>
    <property type="match status" value="1"/>
</dbReference>
<gene>
    <name evidence="5" type="ORF">SSA02_22380</name>
</gene>
<feature type="transmembrane region" description="Helical" evidence="2">
    <location>
        <begin position="630"/>
        <end position="649"/>
    </location>
</feature>
<evidence type="ECO:0000259" key="4">
    <source>
        <dbReference type="Pfam" id="PF13709"/>
    </source>
</evidence>
<dbReference type="NCBIfam" id="TIGR02226">
    <property type="entry name" value="two_anch"/>
    <property type="match status" value="1"/>
</dbReference>
<dbReference type="RefSeq" id="WP_147094136.1">
    <property type="nucleotide sequence ID" value="NZ_BJVC01000005.1"/>
</dbReference>
<feature type="domain" description="Aerotolerance regulator N-terminal" evidence="3">
    <location>
        <begin position="1"/>
        <end position="75"/>
    </location>
</feature>
<dbReference type="InterPro" id="IPR025297">
    <property type="entry name" value="DUF4159"/>
</dbReference>
<keyword evidence="2" id="KW-0472">Membrane</keyword>
<dbReference type="Gene3D" id="3.40.50.880">
    <property type="match status" value="1"/>
</dbReference>
<feature type="domain" description="DUF4159" evidence="4">
    <location>
        <begin position="710"/>
        <end position="916"/>
    </location>
</feature>
<dbReference type="InterPro" id="IPR011933">
    <property type="entry name" value="Double_TM_dom"/>
</dbReference>
<name>A0A511BS14_9PROT</name>
<dbReference type="Gene3D" id="3.40.50.12140">
    <property type="entry name" value="Domain of unknown function DUF4159"/>
    <property type="match status" value="1"/>
</dbReference>
<reference evidence="5 6" key="1">
    <citation type="submission" date="2019-07" db="EMBL/GenBank/DDBJ databases">
        <title>Whole genome shotgun sequence of Swaminathania salitolerans NBRC 104436.</title>
        <authorList>
            <person name="Hosoyama A."/>
            <person name="Uohara A."/>
            <person name="Ohji S."/>
            <person name="Ichikawa N."/>
        </authorList>
    </citation>
    <scope>NUCLEOTIDE SEQUENCE [LARGE SCALE GENOMIC DNA]</scope>
    <source>
        <strain evidence="5 6">NBRC 104436</strain>
    </source>
</reference>
<organism evidence="5 6">
    <name type="scientific">Swaminathania salitolerans</name>
    <dbReference type="NCBI Taxonomy" id="182838"/>
    <lineage>
        <taxon>Bacteria</taxon>
        <taxon>Pseudomonadati</taxon>
        <taxon>Pseudomonadota</taxon>
        <taxon>Alphaproteobacteria</taxon>
        <taxon>Acetobacterales</taxon>
        <taxon>Acetobacteraceae</taxon>
        <taxon>Swaminathania</taxon>
    </lineage>
</organism>
<keyword evidence="6" id="KW-1185">Reference proteome</keyword>
<evidence type="ECO:0000256" key="1">
    <source>
        <dbReference type="SAM" id="MobiDB-lite"/>
    </source>
</evidence>
<feature type="region of interest" description="Disordered" evidence="1">
    <location>
        <begin position="677"/>
        <end position="702"/>
    </location>
</feature>
<proteinExistence type="predicted"/>
<dbReference type="CDD" id="cd03143">
    <property type="entry name" value="A4_beta-galactosidase_middle_domain"/>
    <property type="match status" value="1"/>
</dbReference>
<feature type="transmembrane region" description="Helical" evidence="2">
    <location>
        <begin position="53"/>
        <end position="73"/>
    </location>
</feature>
<dbReference type="AlphaFoldDB" id="A0A511BS14"/>
<protein>
    <submittedName>
        <fullName evidence="5">RNA-binding protein</fullName>
    </submittedName>
</protein>
<dbReference type="PANTHER" id="PTHR37464">
    <property type="entry name" value="BLL2463 PROTEIN"/>
    <property type="match status" value="1"/>
</dbReference>
<dbReference type="EMBL" id="BJVC01000005">
    <property type="protein sequence ID" value="GEL03075.1"/>
    <property type="molecule type" value="Genomic_DNA"/>
</dbReference>